<gene>
    <name evidence="2" type="ORF">YBN1229_v1_0806</name>
</gene>
<dbReference type="NCBIfam" id="TIGR02122">
    <property type="entry name" value="TRAP_TAXI"/>
    <property type="match status" value="1"/>
</dbReference>
<dbReference type="AlphaFoldDB" id="A0A0D6JCD3"/>
<accession>A0A0D6JCD3</accession>
<evidence type="ECO:0000313" key="3">
    <source>
        <dbReference type="Proteomes" id="UP000033187"/>
    </source>
</evidence>
<dbReference type="Gene3D" id="3.40.190.10">
    <property type="entry name" value="Periplasmic binding protein-like II"/>
    <property type="match status" value="2"/>
</dbReference>
<dbReference type="KEGG" id="fil:BN1229_v1_0802"/>
<reference evidence="3" key="1">
    <citation type="submission" date="2015-02" db="EMBL/GenBank/DDBJ databases">
        <authorList>
            <person name="Chooi Y.-H."/>
        </authorList>
    </citation>
    <scope>NUCLEOTIDE SEQUENCE [LARGE SCALE GENOMIC DNA]</scope>
    <source>
        <strain evidence="3">strain Y</strain>
    </source>
</reference>
<evidence type="ECO:0000313" key="2">
    <source>
        <dbReference type="EMBL" id="CPR16433.1"/>
    </source>
</evidence>
<organism evidence="2 3">
    <name type="scientific">Candidatus Filomicrobium marinum</name>
    <dbReference type="NCBI Taxonomy" id="1608628"/>
    <lineage>
        <taxon>Bacteria</taxon>
        <taxon>Pseudomonadati</taxon>
        <taxon>Pseudomonadota</taxon>
        <taxon>Alphaproteobacteria</taxon>
        <taxon>Hyphomicrobiales</taxon>
        <taxon>Hyphomicrobiaceae</taxon>
        <taxon>Filomicrobium</taxon>
    </lineage>
</organism>
<dbReference type="Proteomes" id="UP000033187">
    <property type="component" value="Chromosome 1"/>
</dbReference>
<name>A0A0D6JCD3_9HYPH</name>
<keyword evidence="1" id="KW-0732">Signal</keyword>
<dbReference type="KEGG" id="fiy:BN1229_v1_0806"/>
<dbReference type="PANTHER" id="PTHR42941:SF1">
    <property type="entry name" value="SLL1037 PROTEIN"/>
    <property type="match status" value="1"/>
</dbReference>
<dbReference type="OrthoDB" id="7374754at2"/>
<dbReference type="EMBL" id="LN829119">
    <property type="protein sequence ID" value="CPR16433.1"/>
    <property type="molecule type" value="Genomic_DNA"/>
</dbReference>
<dbReference type="SUPFAM" id="SSF53850">
    <property type="entry name" value="Periplasmic binding protein-like II"/>
    <property type="match status" value="1"/>
</dbReference>
<feature type="signal peptide" evidence="1">
    <location>
        <begin position="1"/>
        <end position="23"/>
    </location>
</feature>
<dbReference type="Pfam" id="PF16868">
    <property type="entry name" value="NMT1_3"/>
    <property type="match status" value="1"/>
</dbReference>
<dbReference type="InterPro" id="IPR011852">
    <property type="entry name" value="TRAP_TAXI"/>
</dbReference>
<dbReference type="RefSeq" id="WP_046479916.1">
    <property type="nucleotide sequence ID" value="NZ_LN829118.1"/>
</dbReference>
<feature type="chain" id="PRO_5002306091" evidence="1">
    <location>
        <begin position="24"/>
        <end position="328"/>
    </location>
</feature>
<keyword evidence="3" id="KW-1185">Reference proteome</keyword>
<protein>
    <submittedName>
        <fullName evidence="2">TRAP transporter solute receptor, TAXI family protein</fullName>
    </submittedName>
</protein>
<dbReference type="PANTHER" id="PTHR42941">
    <property type="entry name" value="SLL1037 PROTEIN"/>
    <property type="match status" value="1"/>
</dbReference>
<evidence type="ECO:0000256" key="1">
    <source>
        <dbReference type="SAM" id="SignalP"/>
    </source>
</evidence>
<keyword evidence="2" id="KW-0675">Receptor</keyword>
<sequence>MTNAIKTMIAAGALLLGANAVQAENYSLISAPFGSGSYILGSALEQIVSKNHPTIRISHSESPGFAFNHVKLQKEPDLRKTMIIGSGRGVSTLAVRGEEPFKETLPPVKAIANYNLGSYFLATLNPDIKSVADLKGKRVALGRKPQINWTIQPERLMRVGWGLGKDVQIEYLGVQEAAAALLDGQVEAAIVGGYFDPLTNTMVLSPQTTEFLASGRKVYFLPWGGDAVKKAQDSGMPMVAVTIPAEALPGRDEPLDGFADTISWTASEEFPEEAIYQITKLIINHVGEFKNYHALGKLMSPKALMYGWEPSELHPGALRAYKEAGLID</sequence>
<proteinExistence type="predicted"/>